<gene>
    <name evidence="1" type="ORF">CFP56_029722</name>
</gene>
<accession>A0AAW0JQH8</accession>
<reference evidence="1 2" key="1">
    <citation type="journal article" date="2018" name="Sci. Data">
        <title>The draft genome sequence of cork oak.</title>
        <authorList>
            <person name="Ramos A.M."/>
            <person name="Usie A."/>
            <person name="Barbosa P."/>
            <person name="Barros P.M."/>
            <person name="Capote T."/>
            <person name="Chaves I."/>
            <person name="Simoes F."/>
            <person name="Abreu I."/>
            <person name="Carrasquinho I."/>
            <person name="Faro C."/>
            <person name="Guimaraes J.B."/>
            <person name="Mendonca D."/>
            <person name="Nobrega F."/>
            <person name="Rodrigues L."/>
            <person name="Saibo N.J.M."/>
            <person name="Varela M.C."/>
            <person name="Egas C."/>
            <person name="Matos J."/>
            <person name="Miguel C.M."/>
            <person name="Oliveira M.M."/>
            <person name="Ricardo C.P."/>
            <person name="Goncalves S."/>
        </authorList>
    </citation>
    <scope>NUCLEOTIDE SEQUENCE [LARGE SCALE GENOMIC DNA]</scope>
    <source>
        <strain evidence="2">cv. HL8</strain>
    </source>
</reference>
<proteinExistence type="predicted"/>
<sequence length="51" mass="6021">MKEETTLGFHWIKGKYHKTTQKNKQSSYVFIYLRKTQVTLGIFSTSSFAIF</sequence>
<evidence type="ECO:0000313" key="1">
    <source>
        <dbReference type="EMBL" id="KAK7828982.1"/>
    </source>
</evidence>
<protein>
    <submittedName>
        <fullName evidence="1">Uncharacterized protein</fullName>
    </submittedName>
</protein>
<evidence type="ECO:0000313" key="2">
    <source>
        <dbReference type="Proteomes" id="UP000237347"/>
    </source>
</evidence>
<keyword evidence="2" id="KW-1185">Reference proteome</keyword>
<organism evidence="1 2">
    <name type="scientific">Quercus suber</name>
    <name type="common">Cork oak</name>
    <dbReference type="NCBI Taxonomy" id="58331"/>
    <lineage>
        <taxon>Eukaryota</taxon>
        <taxon>Viridiplantae</taxon>
        <taxon>Streptophyta</taxon>
        <taxon>Embryophyta</taxon>
        <taxon>Tracheophyta</taxon>
        <taxon>Spermatophyta</taxon>
        <taxon>Magnoliopsida</taxon>
        <taxon>eudicotyledons</taxon>
        <taxon>Gunneridae</taxon>
        <taxon>Pentapetalae</taxon>
        <taxon>rosids</taxon>
        <taxon>fabids</taxon>
        <taxon>Fagales</taxon>
        <taxon>Fagaceae</taxon>
        <taxon>Quercus</taxon>
    </lineage>
</organism>
<dbReference type="AlphaFoldDB" id="A0AAW0JQH8"/>
<dbReference type="Proteomes" id="UP000237347">
    <property type="component" value="Unassembled WGS sequence"/>
</dbReference>
<comment type="caution">
    <text evidence="1">The sequence shown here is derived from an EMBL/GenBank/DDBJ whole genome shotgun (WGS) entry which is preliminary data.</text>
</comment>
<dbReference type="EMBL" id="PKMF04000491">
    <property type="protein sequence ID" value="KAK7828982.1"/>
    <property type="molecule type" value="Genomic_DNA"/>
</dbReference>
<name>A0AAW0JQH8_QUESU</name>